<dbReference type="AlphaFoldDB" id="A0AA38WG49"/>
<evidence type="ECO:0000256" key="5">
    <source>
        <dbReference type="ARBA" id="ARBA00023242"/>
    </source>
</evidence>
<reference evidence="7" key="1">
    <citation type="submission" date="2023-03" db="EMBL/GenBank/DDBJ databases">
        <title>Chromosome-scale reference genome and RAD-based genetic map of yellow starthistle (Centaurea solstitialis) reveal putative structural variation and QTLs associated with invader traits.</title>
        <authorList>
            <person name="Reatini B."/>
            <person name="Cang F.A."/>
            <person name="Jiang Q."/>
            <person name="Mckibben M.T.W."/>
            <person name="Barker M.S."/>
            <person name="Rieseberg L.H."/>
            <person name="Dlugosch K.M."/>
        </authorList>
    </citation>
    <scope>NUCLEOTIDE SEQUENCE</scope>
    <source>
        <strain evidence="7">CAN-66</strain>
        <tissue evidence="7">Leaf</tissue>
    </source>
</reference>
<evidence type="ECO:0000256" key="4">
    <source>
        <dbReference type="ARBA" id="ARBA00023163"/>
    </source>
</evidence>
<keyword evidence="5" id="KW-0539">Nucleus</keyword>
<feature type="non-terminal residue" evidence="7">
    <location>
        <position position="1"/>
    </location>
</feature>
<feature type="domain" description="BHLH" evidence="6">
    <location>
        <begin position="169"/>
        <end position="218"/>
    </location>
</feature>
<dbReference type="InterPro" id="IPR011598">
    <property type="entry name" value="bHLH_dom"/>
</dbReference>
<keyword evidence="3" id="KW-0238">DNA-binding</keyword>
<dbReference type="SUPFAM" id="SSF47459">
    <property type="entry name" value="HLH, helix-loop-helix DNA-binding domain"/>
    <property type="match status" value="1"/>
</dbReference>
<dbReference type="InterPro" id="IPR036638">
    <property type="entry name" value="HLH_DNA-bd_sf"/>
</dbReference>
<name>A0AA38WG49_9ASTR</name>
<comment type="subcellular location">
    <subcellularLocation>
        <location evidence="1">Nucleus</location>
    </subcellularLocation>
</comment>
<dbReference type="PANTHER" id="PTHR45914">
    <property type="entry name" value="TRANSCRIPTION FACTOR HEC3-RELATED"/>
    <property type="match status" value="1"/>
</dbReference>
<evidence type="ECO:0000259" key="6">
    <source>
        <dbReference type="PROSITE" id="PS50888"/>
    </source>
</evidence>
<keyword evidence="8" id="KW-1185">Reference proteome</keyword>
<dbReference type="SMART" id="SM00353">
    <property type="entry name" value="HLH"/>
    <property type="match status" value="1"/>
</dbReference>
<accession>A0AA38WG49</accession>
<proteinExistence type="predicted"/>
<keyword evidence="2" id="KW-0805">Transcription regulation</keyword>
<dbReference type="GO" id="GO:0005634">
    <property type="term" value="C:nucleus"/>
    <property type="evidence" value="ECO:0007669"/>
    <property type="project" value="UniProtKB-SubCell"/>
</dbReference>
<dbReference type="Pfam" id="PF23173">
    <property type="entry name" value="bHLH_SAC51"/>
    <property type="match status" value="1"/>
</dbReference>
<evidence type="ECO:0000313" key="7">
    <source>
        <dbReference type="EMBL" id="KAJ9559972.1"/>
    </source>
</evidence>
<protein>
    <recommendedName>
        <fullName evidence="6">BHLH domain-containing protein</fullName>
    </recommendedName>
</protein>
<dbReference type="Proteomes" id="UP001172457">
    <property type="component" value="Chromosome 2"/>
</dbReference>
<dbReference type="PANTHER" id="PTHR45914:SF54">
    <property type="entry name" value="OS08G0471401 PROTEIN"/>
    <property type="match status" value="1"/>
</dbReference>
<sequence length="265" mass="30372">METMMMQSERRRLPEFYVQNTSNPSANNMSFFIEDYDRFSSISPPAATVSFTAQSPIVGQDLNLELSPCSRVFLKKRNERIFKKINKSVFSSFLGNKRKRFWKGPPLDMKPLSSWWRKRRGGESHSTAVERQNTAEMREMLFKISAMQPVNHDVDPESVKPPKRRNVRISKDPQSVAARRRRERISERIRVLQRLVPGGTQMDTASMLDEAIHYMKFLKKQIESMEKADVNGGAAVAGMDFPVSIGSGSSVVVLPWEHQQSVNYL</sequence>
<organism evidence="7 8">
    <name type="scientific">Centaurea solstitialis</name>
    <name type="common">yellow star-thistle</name>
    <dbReference type="NCBI Taxonomy" id="347529"/>
    <lineage>
        <taxon>Eukaryota</taxon>
        <taxon>Viridiplantae</taxon>
        <taxon>Streptophyta</taxon>
        <taxon>Embryophyta</taxon>
        <taxon>Tracheophyta</taxon>
        <taxon>Spermatophyta</taxon>
        <taxon>Magnoliopsida</taxon>
        <taxon>eudicotyledons</taxon>
        <taxon>Gunneridae</taxon>
        <taxon>Pentapetalae</taxon>
        <taxon>asterids</taxon>
        <taxon>campanulids</taxon>
        <taxon>Asterales</taxon>
        <taxon>Asteraceae</taxon>
        <taxon>Carduoideae</taxon>
        <taxon>Cardueae</taxon>
        <taxon>Centaureinae</taxon>
        <taxon>Centaurea</taxon>
    </lineage>
</organism>
<comment type="caution">
    <text evidence="7">The sequence shown here is derived from an EMBL/GenBank/DDBJ whole genome shotgun (WGS) entry which is preliminary data.</text>
</comment>
<evidence type="ECO:0000256" key="1">
    <source>
        <dbReference type="ARBA" id="ARBA00004123"/>
    </source>
</evidence>
<dbReference type="GO" id="GO:0046983">
    <property type="term" value="F:protein dimerization activity"/>
    <property type="evidence" value="ECO:0007669"/>
    <property type="project" value="InterPro"/>
</dbReference>
<dbReference type="GO" id="GO:0003700">
    <property type="term" value="F:DNA-binding transcription factor activity"/>
    <property type="evidence" value="ECO:0007669"/>
    <property type="project" value="InterPro"/>
</dbReference>
<dbReference type="PROSITE" id="PS50888">
    <property type="entry name" value="BHLH"/>
    <property type="match status" value="1"/>
</dbReference>
<keyword evidence="4" id="KW-0804">Transcription</keyword>
<evidence type="ECO:0000256" key="2">
    <source>
        <dbReference type="ARBA" id="ARBA00023015"/>
    </source>
</evidence>
<dbReference type="FunFam" id="4.10.280.10:FF:000053">
    <property type="entry name" value="BHLH transcription factor"/>
    <property type="match status" value="1"/>
</dbReference>
<evidence type="ECO:0000256" key="3">
    <source>
        <dbReference type="ARBA" id="ARBA00023125"/>
    </source>
</evidence>
<dbReference type="EMBL" id="JARYMX010000002">
    <property type="protein sequence ID" value="KAJ9559972.1"/>
    <property type="molecule type" value="Genomic_DNA"/>
</dbReference>
<gene>
    <name evidence="7" type="ORF">OSB04_005132</name>
</gene>
<dbReference type="Gene3D" id="4.10.280.10">
    <property type="entry name" value="Helix-loop-helix DNA-binding domain"/>
    <property type="match status" value="1"/>
</dbReference>
<evidence type="ECO:0000313" key="8">
    <source>
        <dbReference type="Proteomes" id="UP001172457"/>
    </source>
</evidence>
<dbReference type="InterPro" id="IPR045843">
    <property type="entry name" value="IND-like"/>
</dbReference>
<dbReference type="GO" id="GO:0003677">
    <property type="term" value="F:DNA binding"/>
    <property type="evidence" value="ECO:0007669"/>
    <property type="project" value="UniProtKB-KW"/>
</dbReference>